<dbReference type="InterPro" id="IPR001680">
    <property type="entry name" value="WD40_rpt"/>
</dbReference>
<protein>
    <submittedName>
        <fullName evidence="3">Uncharacterized protein</fullName>
    </submittedName>
</protein>
<proteinExistence type="predicted"/>
<evidence type="ECO:0000313" key="4">
    <source>
        <dbReference type="Proteomes" id="UP000265618"/>
    </source>
</evidence>
<feature type="coiled-coil region" evidence="2">
    <location>
        <begin position="996"/>
        <end position="1030"/>
    </location>
</feature>
<evidence type="ECO:0000256" key="2">
    <source>
        <dbReference type="SAM" id="Coils"/>
    </source>
</evidence>
<dbReference type="SMART" id="SM00320">
    <property type="entry name" value="WD40"/>
    <property type="match status" value="4"/>
</dbReference>
<evidence type="ECO:0000256" key="1">
    <source>
        <dbReference type="PROSITE-ProRule" id="PRU00221"/>
    </source>
</evidence>
<name>A0A9K3GF64_9EUKA</name>
<keyword evidence="2" id="KW-0175">Coiled coil</keyword>
<dbReference type="PANTHER" id="PTHR32215:SF0">
    <property type="entry name" value="CILIA- AND FLAGELLA-ASSOCIATED PROTEIN 57"/>
    <property type="match status" value="1"/>
</dbReference>
<feature type="coiled-coil region" evidence="2">
    <location>
        <begin position="808"/>
        <end position="911"/>
    </location>
</feature>
<dbReference type="OrthoDB" id="47276at2759"/>
<keyword evidence="4" id="KW-1185">Reference proteome</keyword>
<gene>
    <name evidence="3" type="ORF">KIPB_001434</name>
</gene>
<organism evidence="3 4">
    <name type="scientific">Kipferlia bialata</name>
    <dbReference type="NCBI Taxonomy" id="797122"/>
    <lineage>
        <taxon>Eukaryota</taxon>
        <taxon>Metamonada</taxon>
        <taxon>Carpediemonas-like organisms</taxon>
        <taxon>Kipferlia</taxon>
    </lineage>
</organism>
<dbReference type="InterPro" id="IPR015943">
    <property type="entry name" value="WD40/YVTN_repeat-like_dom_sf"/>
</dbReference>
<dbReference type="EMBL" id="BDIP01000204">
    <property type="protein sequence ID" value="GIQ80608.1"/>
    <property type="molecule type" value="Genomic_DNA"/>
</dbReference>
<dbReference type="PANTHER" id="PTHR32215">
    <property type="entry name" value="CILIA- AND FLAGELLA-ASSOCIATED PROTEIN 57"/>
    <property type="match status" value="1"/>
</dbReference>
<keyword evidence="1" id="KW-0853">WD repeat</keyword>
<dbReference type="SUPFAM" id="SSF50998">
    <property type="entry name" value="Quinoprotein alcohol dehydrogenase-like"/>
    <property type="match status" value="1"/>
</dbReference>
<dbReference type="Gene3D" id="2.130.10.10">
    <property type="entry name" value="YVTN repeat-like/Quinoprotein amine dehydrogenase"/>
    <property type="match status" value="1"/>
</dbReference>
<dbReference type="InterPro" id="IPR052993">
    <property type="entry name" value="CFA-57"/>
</dbReference>
<dbReference type="Pfam" id="PF00400">
    <property type="entry name" value="WD40"/>
    <property type="match status" value="2"/>
</dbReference>
<dbReference type="PROSITE" id="PS50082">
    <property type="entry name" value="WD_REPEATS_2"/>
    <property type="match status" value="1"/>
</dbReference>
<dbReference type="AlphaFoldDB" id="A0A9K3GF64"/>
<sequence>MGVSVWTIGSMRKKVYHALNVNAKSIHALAYSNSAKSLVMYTSGPAFAFLEIDVETGQVLKQTNDVADSEHGIRVLSVDLQGDVVIAGDRMLKVLRPESNGVRVLLPNLHGQPLGSYTCAAMLPDGRRVIGTASGDVLILRRTEVVSSFTPFRDLPVNVPAVSTFGVTALLCHGDTLTVAMEGGILCVYKLNLPGAEGQAEDEEAETGARENAGEAGNPVFVRAITLTAACDRYRDVDSASSFQLSAMESYLLEEEDDTEVSFRPKVTELALSIRVTSLVPRKAGSVFALVNGDALKTVFSVELEPKPVDVVQATLEEGQKKKGGEKDGNILNDVAVPKSKRFEISPVLPNAHQDRVTGVDVCHNKAIVATCSTDRSVKVWDFGHGTLSARARFAELPMCVALHPDGMRLAVGFRNKLRLCRVLGDVVVSEQEMQIKNTRSVKYSTTGSLLAVAADSVIHILGVNGNTVCDLKGHNGRVMGLTFLPYGGMPDGALASCASDGAVYVFSIAHCRRLGECVLKGTQHVAIIPAKGLSDCAVSPGEKPPLPPLLVLSADGLIHRIGGEGLIGSCSVHVPGKPVSLTIDHRTGRYLFATDTGSVGLLPVDLMAPKEDEEEAESVAVDDMETRTPQAGIQSISVVADGLTSLLGAGSVCRVLPHSAGLVVAGSEGGVFVGGIPAIGLSLSSADIPSPGQITGRYNSLVTCTQDFLVKEQRDLVDLRAKLNEVRLQAAYDMQIESSKHQQATALLKSKHDTSAAKHQSALLRAQQQSEDTEVTFSRRIAEMESDHMRALTALEQQYQQRVLAAAEREQGLLAKVERLNQQQEATRQELAATHSHLMSEQQQSAERKEAELRAKMQRLTDEKTNIAREFAEVRRQSEEDVDLEIEELKARYQKRIDEIVQEAQVIQAENGLIRNKFATLEKTILTQKGNLASAKASIQSLDGIVASLKRDIQAAHSEISERDETISDRERRIYELKRKNKELEKFKFVLDYKIKELKRQIEPRELEVADLREQIREMDIELERYHKTNTALEIAANEVKMLADSLNKQLGQTKRKLLDSNTRIGRMESDIASLAQHLQEPRKLKAAARAIYLRYAPEHQK</sequence>
<reference evidence="3 4" key="1">
    <citation type="journal article" date="2018" name="PLoS ONE">
        <title>The draft genome of Kipferlia bialata reveals reductive genome evolution in fornicate parasites.</title>
        <authorList>
            <person name="Tanifuji G."/>
            <person name="Takabayashi S."/>
            <person name="Kume K."/>
            <person name="Takagi M."/>
            <person name="Nakayama T."/>
            <person name="Kamikawa R."/>
            <person name="Inagaki Y."/>
            <person name="Hashimoto T."/>
        </authorList>
    </citation>
    <scope>NUCLEOTIDE SEQUENCE [LARGE SCALE GENOMIC DNA]</scope>
    <source>
        <strain evidence="3">NY0173</strain>
    </source>
</reference>
<dbReference type="PROSITE" id="PS50294">
    <property type="entry name" value="WD_REPEATS_REGION"/>
    <property type="match status" value="1"/>
</dbReference>
<feature type="repeat" description="WD" evidence="1">
    <location>
        <begin position="350"/>
        <end position="391"/>
    </location>
</feature>
<evidence type="ECO:0000313" key="3">
    <source>
        <dbReference type="EMBL" id="GIQ80608.1"/>
    </source>
</evidence>
<dbReference type="SUPFAM" id="SSF50978">
    <property type="entry name" value="WD40 repeat-like"/>
    <property type="match status" value="1"/>
</dbReference>
<dbReference type="InterPro" id="IPR011047">
    <property type="entry name" value="Quinoprotein_ADH-like_sf"/>
</dbReference>
<accession>A0A9K3GF64</accession>
<dbReference type="InterPro" id="IPR036322">
    <property type="entry name" value="WD40_repeat_dom_sf"/>
</dbReference>
<dbReference type="Proteomes" id="UP000265618">
    <property type="component" value="Unassembled WGS sequence"/>
</dbReference>
<feature type="non-terminal residue" evidence="3">
    <location>
        <position position="1"/>
    </location>
</feature>
<comment type="caution">
    <text evidence="3">The sequence shown here is derived from an EMBL/GenBank/DDBJ whole genome shotgun (WGS) entry which is preliminary data.</text>
</comment>